<sequence>MARRLWLLGFGAMALMGLTYQAEANLSSDPSDGPLSDVSAAAAEVSATAEEVSAAAEDVPRIVRRRQFEDYRQVIERTQSMIYDQGSQTLADRWGLDILDVTWEDTGRYDNSAVGPNISDMTIQVQQQDPVTGEYSLHLMPVIRHPNFSDLTGDVPMDQFYVLTGNENGDDLGRVSLKDVLGDLRSYLSEPDSWKGSEKSLLADRDSHVLVSAQAAFLPIPQGDEATFNPVLFNYQSYPGDPAVLTLLVTREGTSATIIDNQRDGFDAGHTWGQRLFFNQNGERTSLTGQRLSDFQVESSGEPQASDDRPANTEAEKAGLNLVMLIQVPLKQKQPFLPEAPMAVVAEAAPFDDAEFGALQRSDVEAAVIGHGEVEGPFTEIDNLEIERDPDFPIRVTVQFYKATSNGVVSADDMREIHEQIQQVYDDADYVGSLVLDGRQGRPTEYDGHHTEPDDWWEQFWENSRDRLDMSEEEARELWERLRQE</sequence>
<proteinExistence type="predicted"/>
<gene>
    <name evidence="2" type="ORF">IXB50_14820</name>
</gene>
<dbReference type="AlphaFoldDB" id="A0A947DHE1"/>
<dbReference type="RefSeq" id="WP_215609765.1">
    <property type="nucleotide sequence ID" value="NZ_JADOES010000031.1"/>
</dbReference>
<evidence type="ECO:0008006" key="4">
    <source>
        <dbReference type="Google" id="ProtNLM"/>
    </source>
</evidence>
<keyword evidence="3" id="KW-1185">Reference proteome</keyword>
<reference evidence="2" key="1">
    <citation type="submission" date="2020-11" db="EMBL/GenBank/DDBJ databases">
        <authorList>
            <person name="Konstantinou D."/>
            <person name="Gkelis S."/>
            <person name="Popin R."/>
            <person name="Fewer D."/>
            <person name="Sivonen K."/>
        </authorList>
    </citation>
    <scope>NUCLEOTIDE SEQUENCE</scope>
    <source>
        <strain evidence="2">TAU-MAC 1115</strain>
    </source>
</reference>
<evidence type="ECO:0000313" key="2">
    <source>
        <dbReference type="EMBL" id="MBT9316699.1"/>
    </source>
</evidence>
<comment type="caution">
    <text evidence="2">The sequence shown here is derived from an EMBL/GenBank/DDBJ whole genome shotgun (WGS) entry which is preliminary data.</text>
</comment>
<feature type="chain" id="PRO_5037923894" description="Lipoprotein" evidence="1">
    <location>
        <begin position="25"/>
        <end position="485"/>
    </location>
</feature>
<protein>
    <recommendedName>
        <fullName evidence="4">Lipoprotein</fullName>
    </recommendedName>
</protein>
<organism evidence="2 3">
    <name type="scientific">Leptothoe spongobia TAU-MAC 1115</name>
    <dbReference type="NCBI Taxonomy" id="1967444"/>
    <lineage>
        <taxon>Bacteria</taxon>
        <taxon>Bacillati</taxon>
        <taxon>Cyanobacteriota</taxon>
        <taxon>Cyanophyceae</taxon>
        <taxon>Nodosilineales</taxon>
        <taxon>Cymatolegaceae</taxon>
        <taxon>Leptothoe</taxon>
        <taxon>Leptothoe spongobia</taxon>
    </lineage>
</organism>
<evidence type="ECO:0000256" key="1">
    <source>
        <dbReference type="SAM" id="SignalP"/>
    </source>
</evidence>
<name>A0A947DHE1_9CYAN</name>
<accession>A0A947DHE1</accession>
<dbReference type="Proteomes" id="UP000717364">
    <property type="component" value="Unassembled WGS sequence"/>
</dbReference>
<reference evidence="2" key="2">
    <citation type="journal article" date="2021" name="Mar. Drugs">
        <title>Genome Reduction and Secondary Metabolism of the Marine Sponge-Associated Cyanobacterium Leptothoe.</title>
        <authorList>
            <person name="Konstantinou D."/>
            <person name="Popin R.V."/>
            <person name="Fewer D.P."/>
            <person name="Sivonen K."/>
            <person name="Gkelis S."/>
        </authorList>
    </citation>
    <scope>NUCLEOTIDE SEQUENCE</scope>
    <source>
        <strain evidence="2">TAU-MAC 1115</strain>
    </source>
</reference>
<evidence type="ECO:0000313" key="3">
    <source>
        <dbReference type="Proteomes" id="UP000717364"/>
    </source>
</evidence>
<dbReference type="EMBL" id="JADOES010000031">
    <property type="protein sequence ID" value="MBT9316699.1"/>
    <property type="molecule type" value="Genomic_DNA"/>
</dbReference>
<feature type="signal peptide" evidence="1">
    <location>
        <begin position="1"/>
        <end position="24"/>
    </location>
</feature>
<keyword evidence="1" id="KW-0732">Signal</keyword>